<keyword evidence="3 5" id="KW-0808">Transferase</keyword>
<dbReference type="GO" id="GO:0019251">
    <property type="term" value="P:anaerobic cobalamin biosynthetic process"/>
    <property type="evidence" value="ECO:0007669"/>
    <property type="project" value="UniProtKB-UniRule"/>
</dbReference>
<dbReference type="PANTHER" id="PTHR35863">
    <property type="entry name" value="COBALT-PRECORRIN-5B C(1)-METHYLTRANSFERASE"/>
    <property type="match status" value="1"/>
</dbReference>
<evidence type="ECO:0000313" key="7">
    <source>
        <dbReference type="Proteomes" id="UP000218418"/>
    </source>
</evidence>
<dbReference type="GO" id="GO:0032259">
    <property type="term" value="P:methylation"/>
    <property type="evidence" value="ECO:0007669"/>
    <property type="project" value="UniProtKB-KW"/>
</dbReference>
<dbReference type="PANTHER" id="PTHR35863:SF1">
    <property type="entry name" value="COBALT-PRECORRIN-5B C(1)-METHYLTRANSFERASE"/>
    <property type="match status" value="1"/>
</dbReference>
<dbReference type="InterPro" id="IPR002748">
    <property type="entry name" value="CbiD"/>
</dbReference>
<name>A0A1Z4LMS7_9CYAN</name>
<evidence type="ECO:0000256" key="5">
    <source>
        <dbReference type="HAMAP-Rule" id="MF_00787"/>
    </source>
</evidence>
<dbReference type="GO" id="GO:0043780">
    <property type="term" value="F:cobalt-precorrin-5B C1-methyltransferase activity"/>
    <property type="evidence" value="ECO:0007669"/>
    <property type="project" value="RHEA"/>
</dbReference>
<dbReference type="NCBIfam" id="TIGR00312">
    <property type="entry name" value="cbiD"/>
    <property type="match status" value="1"/>
</dbReference>
<keyword evidence="1 5" id="KW-0169">Cobalamin biosynthesis</keyword>
<reference evidence="6 7" key="1">
    <citation type="submission" date="2017-06" db="EMBL/GenBank/DDBJ databases">
        <title>Genome sequencing of cyanobaciteial culture collection at National Institute for Environmental Studies (NIES).</title>
        <authorList>
            <person name="Hirose Y."/>
            <person name="Shimura Y."/>
            <person name="Fujisawa T."/>
            <person name="Nakamura Y."/>
            <person name="Kawachi M."/>
        </authorList>
    </citation>
    <scope>NUCLEOTIDE SEQUENCE [LARGE SCALE GENOMIC DNA]</scope>
    <source>
        <strain evidence="6 7">NIES-267</strain>
    </source>
</reference>
<dbReference type="PIRSF" id="PIRSF026782">
    <property type="entry name" value="CbiD"/>
    <property type="match status" value="1"/>
</dbReference>
<dbReference type="AlphaFoldDB" id="A0A1Z4LMS7"/>
<gene>
    <name evidence="5" type="primary">cbiD</name>
    <name evidence="6" type="ORF">NIES267_20320</name>
</gene>
<dbReference type="Pfam" id="PF01888">
    <property type="entry name" value="CbiD"/>
    <property type="match status" value="1"/>
</dbReference>
<protein>
    <recommendedName>
        <fullName evidence="5">Cobalt-precorrin-5B C(1)-methyltransferase</fullName>
        <ecNumber evidence="5">2.1.1.195</ecNumber>
    </recommendedName>
    <alternativeName>
        <fullName evidence="5">Cobalt-precorrin-6A synthase</fullName>
    </alternativeName>
</protein>
<dbReference type="EMBL" id="AP018227">
    <property type="protein sequence ID" value="BAY82551.1"/>
    <property type="molecule type" value="Genomic_DNA"/>
</dbReference>
<evidence type="ECO:0000313" key="6">
    <source>
        <dbReference type="EMBL" id="BAY82551.1"/>
    </source>
</evidence>
<keyword evidence="2 5" id="KW-0489">Methyltransferase</keyword>
<proteinExistence type="inferred from homology"/>
<dbReference type="InterPro" id="IPR036074">
    <property type="entry name" value="CbiD_sf"/>
</dbReference>
<dbReference type="Proteomes" id="UP000218418">
    <property type="component" value="Chromosome"/>
</dbReference>
<keyword evidence="7" id="KW-1185">Reference proteome</keyword>
<dbReference type="EC" id="2.1.1.195" evidence="5"/>
<dbReference type="HAMAP" id="MF_00787">
    <property type="entry name" value="CbiD"/>
    <property type="match status" value="1"/>
</dbReference>
<evidence type="ECO:0000256" key="3">
    <source>
        <dbReference type="ARBA" id="ARBA00022679"/>
    </source>
</evidence>
<comment type="function">
    <text evidence="5">Catalyzes the methylation of C-1 in cobalt-precorrin-5B to form cobalt-precorrin-6A.</text>
</comment>
<comment type="pathway">
    <text evidence="5">Cofactor biosynthesis; adenosylcobalamin biosynthesis; cob(II)yrinate a,c-diamide from sirohydrochlorin (anaerobic route): step 6/10.</text>
</comment>
<accession>A0A1Z4LMS7</accession>
<dbReference type="Gene3D" id="3.30.2110.10">
    <property type="entry name" value="CbiD-like"/>
    <property type="match status" value="1"/>
</dbReference>
<evidence type="ECO:0000256" key="2">
    <source>
        <dbReference type="ARBA" id="ARBA00022603"/>
    </source>
</evidence>
<dbReference type="SUPFAM" id="SSF111342">
    <property type="entry name" value="CbiD-like"/>
    <property type="match status" value="1"/>
</dbReference>
<sequence>MNRGYLTVKLFLPPLPLFPFFSLFPLSLLPLSPQSPLSGYTLPVFAVAAAKAALINLKSHLADNLDSIIEKLSSVSLDLIDERVEIPIEQVAVLDSNSALAITLSNPGDNLDLTRNTPIWALVRLSPRKKEIKEKEKILILEAGEGLGKTATGEAAIYSFARRLFEKNLLPLIPEDKTLTVKIILPQGRELAKRTSNEAFGILEGLALLGTSGISKPLSAAEHLEEFRGILREKVKNHRNLVFCIGANGYSVAERLSIPESAIVPTGNWLGALLVEAGLYKAESVLLLGYQGKLIKLAGGIFNTSSHIADAKLEIIAASVVEVGGDIEAVRAVLGVKTADEAHKKLIELGLADAVFGNLAKKISRKAESYVKKYADVEMKVKVILFDRKGEVICEE</sequence>
<evidence type="ECO:0000256" key="4">
    <source>
        <dbReference type="ARBA" id="ARBA00022691"/>
    </source>
</evidence>
<comment type="catalytic activity">
    <reaction evidence="5">
        <text>Co-precorrin-5B + S-adenosyl-L-methionine = Co-precorrin-6A + S-adenosyl-L-homocysteine</text>
        <dbReference type="Rhea" id="RHEA:26285"/>
        <dbReference type="ChEBI" id="CHEBI:57856"/>
        <dbReference type="ChEBI" id="CHEBI:59789"/>
        <dbReference type="ChEBI" id="CHEBI:60063"/>
        <dbReference type="ChEBI" id="CHEBI:60064"/>
        <dbReference type="EC" id="2.1.1.195"/>
    </reaction>
</comment>
<comment type="similarity">
    <text evidence="5">Belongs to the CbiD family.</text>
</comment>
<keyword evidence="4 5" id="KW-0949">S-adenosyl-L-methionine</keyword>
<evidence type="ECO:0000256" key="1">
    <source>
        <dbReference type="ARBA" id="ARBA00022573"/>
    </source>
</evidence>
<organism evidence="6 7">
    <name type="scientific">Calothrix parasitica NIES-267</name>
    <dbReference type="NCBI Taxonomy" id="1973488"/>
    <lineage>
        <taxon>Bacteria</taxon>
        <taxon>Bacillati</taxon>
        <taxon>Cyanobacteriota</taxon>
        <taxon>Cyanophyceae</taxon>
        <taxon>Nostocales</taxon>
        <taxon>Calotrichaceae</taxon>
        <taxon>Calothrix</taxon>
    </lineage>
</organism>
<dbReference type="UniPathway" id="UPA00148">
    <property type="reaction ID" value="UER00227"/>
</dbReference>